<dbReference type="PROSITE" id="PS50297">
    <property type="entry name" value="ANK_REP_REGION"/>
    <property type="match status" value="1"/>
</dbReference>
<dbReference type="EMBL" id="LCTW02000365">
    <property type="protein sequence ID" value="KXX74318.1"/>
    <property type="molecule type" value="Genomic_DNA"/>
</dbReference>
<evidence type="ECO:0000313" key="6">
    <source>
        <dbReference type="Proteomes" id="UP000078237"/>
    </source>
</evidence>
<dbReference type="PROSITE" id="PS50088">
    <property type="entry name" value="ANK_REPEAT"/>
    <property type="match status" value="1"/>
</dbReference>
<dbReference type="VEuPathDB" id="FungiDB:MMYC01_207751"/>
<keyword evidence="1" id="KW-0677">Repeat</keyword>
<dbReference type="PANTHER" id="PTHR24178">
    <property type="entry name" value="MOLTING PROTEIN MLT-4"/>
    <property type="match status" value="1"/>
</dbReference>
<sequence>MTVLMLAIKAPREPGKVDLVSHLLSNGWPANAADGRGETLLHGAIQSEEEDIDLVQRLLDRDANPNSRNNGNETPLHVAARKSCAASA</sequence>
<keyword evidence="6" id="KW-1185">Reference proteome</keyword>
<feature type="region of interest" description="Disordered" evidence="4">
    <location>
        <begin position="62"/>
        <end position="88"/>
    </location>
</feature>
<evidence type="ECO:0000256" key="1">
    <source>
        <dbReference type="ARBA" id="ARBA00022737"/>
    </source>
</evidence>
<dbReference type="Proteomes" id="UP000078237">
    <property type="component" value="Unassembled WGS sequence"/>
</dbReference>
<dbReference type="InterPro" id="IPR002110">
    <property type="entry name" value="Ankyrin_rpt"/>
</dbReference>
<evidence type="ECO:0000313" key="5">
    <source>
        <dbReference type="EMBL" id="KXX74318.1"/>
    </source>
</evidence>
<dbReference type="InterPro" id="IPR036770">
    <property type="entry name" value="Ankyrin_rpt-contain_sf"/>
</dbReference>
<feature type="compositionally biased region" description="Polar residues" evidence="4">
    <location>
        <begin position="64"/>
        <end position="73"/>
    </location>
</feature>
<reference evidence="5 6" key="1">
    <citation type="journal article" date="2016" name="Genome Announc.">
        <title>Genome Sequence of Madurella mycetomatis mm55, Isolated from a Human Mycetoma Case in Sudan.</title>
        <authorList>
            <person name="Smit S."/>
            <person name="Derks M.F."/>
            <person name="Bervoets S."/>
            <person name="Fahal A."/>
            <person name="van Leeuwen W."/>
            <person name="van Belkum A."/>
            <person name="van de Sande W.W."/>
        </authorList>
    </citation>
    <scope>NUCLEOTIDE SEQUENCE [LARGE SCALE GENOMIC DNA]</scope>
    <source>
        <strain evidence="6">mm55</strain>
    </source>
</reference>
<dbReference type="SUPFAM" id="SSF48403">
    <property type="entry name" value="Ankyrin repeat"/>
    <property type="match status" value="1"/>
</dbReference>
<keyword evidence="2 3" id="KW-0040">ANK repeat</keyword>
<evidence type="ECO:0000256" key="2">
    <source>
        <dbReference type="ARBA" id="ARBA00023043"/>
    </source>
</evidence>
<evidence type="ECO:0000256" key="3">
    <source>
        <dbReference type="PROSITE-ProRule" id="PRU00023"/>
    </source>
</evidence>
<accession>A0A175VS35</accession>
<feature type="repeat" description="ANK" evidence="3">
    <location>
        <begin position="36"/>
        <end position="70"/>
    </location>
</feature>
<dbReference type="Gene3D" id="1.25.40.20">
    <property type="entry name" value="Ankyrin repeat-containing domain"/>
    <property type="match status" value="1"/>
</dbReference>
<proteinExistence type="predicted"/>
<dbReference type="AlphaFoldDB" id="A0A175VS35"/>
<dbReference type="Pfam" id="PF12796">
    <property type="entry name" value="Ank_2"/>
    <property type="match status" value="1"/>
</dbReference>
<protein>
    <submittedName>
        <fullName evidence="5">Serine/threonine-protein phosphatase 6 regulatory ankyrin repeat subunit C</fullName>
    </submittedName>
</protein>
<evidence type="ECO:0000256" key="4">
    <source>
        <dbReference type="SAM" id="MobiDB-lite"/>
    </source>
</evidence>
<name>A0A175VS35_9PEZI</name>
<dbReference type="SMART" id="SM00248">
    <property type="entry name" value="ANK"/>
    <property type="match status" value="2"/>
</dbReference>
<dbReference type="PANTHER" id="PTHR24178:SF41">
    <property type="entry name" value="ANKYRIN-2 ISOFORM X1"/>
    <property type="match status" value="1"/>
</dbReference>
<organism evidence="5 6">
    <name type="scientific">Madurella mycetomatis</name>
    <dbReference type="NCBI Taxonomy" id="100816"/>
    <lineage>
        <taxon>Eukaryota</taxon>
        <taxon>Fungi</taxon>
        <taxon>Dikarya</taxon>
        <taxon>Ascomycota</taxon>
        <taxon>Pezizomycotina</taxon>
        <taxon>Sordariomycetes</taxon>
        <taxon>Sordariomycetidae</taxon>
        <taxon>Sordariales</taxon>
        <taxon>Sordariales incertae sedis</taxon>
        <taxon>Madurella</taxon>
    </lineage>
</organism>
<dbReference type="OrthoDB" id="4938465at2759"/>
<comment type="caution">
    <text evidence="5">The sequence shown here is derived from an EMBL/GenBank/DDBJ whole genome shotgun (WGS) entry which is preliminary data.</text>
</comment>
<gene>
    <name evidence="5" type="ORF">MMYC01_207751</name>
</gene>